<proteinExistence type="predicted"/>
<dbReference type="EMBL" id="UFYI01000007">
    <property type="protein sequence ID" value="STD22907.1"/>
    <property type="molecule type" value="Genomic_DNA"/>
</dbReference>
<name>A0A376FFB7_ENTAS</name>
<dbReference type="AlphaFoldDB" id="A0A376FFB7"/>
<dbReference type="GO" id="GO:0016151">
    <property type="term" value="F:nickel cation binding"/>
    <property type="evidence" value="ECO:0007669"/>
    <property type="project" value="InterPro"/>
</dbReference>
<protein>
    <submittedName>
        <fullName evidence="2">Urease accessory protein UreD</fullName>
    </submittedName>
</protein>
<accession>A0A376FFB7</accession>
<evidence type="ECO:0000313" key="2">
    <source>
        <dbReference type="EMBL" id="STD22907.1"/>
    </source>
</evidence>
<evidence type="ECO:0000313" key="3">
    <source>
        <dbReference type="Proteomes" id="UP000255163"/>
    </source>
</evidence>
<dbReference type="Pfam" id="PF01774">
    <property type="entry name" value="UreD"/>
    <property type="match status" value="1"/>
</dbReference>
<keyword evidence="1" id="KW-0143">Chaperone</keyword>
<dbReference type="InterPro" id="IPR002669">
    <property type="entry name" value="UreD"/>
</dbReference>
<organism evidence="2 3">
    <name type="scientific">Enterobacter asburiae</name>
    <dbReference type="NCBI Taxonomy" id="61645"/>
    <lineage>
        <taxon>Bacteria</taxon>
        <taxon>Pseudomonadati</taxon>
        <taxon>Pseudomonadota</taxon>
        <taxon>Gammaproteobacteria</taxon>
        <taxon>Enterobacterales</taxon>
        <taxon>Enterobacteriaceae</taxon>
        <taxon>Enterobacter</taxon>
        <taxon>Enterobacter cloacae complex</taxon>
    </lineage>
</organism>
<sequence>MIGETFSHGALESRLEVWVDDEPRLIERQHLSDGDLTPVAGRPWLGTLLFYPAKEEHLDTVRERLAPLENYAGATLTDDLLSVRFLSDDNLICQRVMRDIWQSLRPLLTTKPACSPRIWQT</sequence>
<reference evidence="2 3" key="1">
    <citation type="submission" date="2018-06" db="EMBL/GenBank/DDBJ databases">
        <authorList>
            <consortium name="Pathogen Informatics"/>
            <person name="Doyle S."/>
        </authorList>
    </citation>
    <scope>NUCLEOTIDE SEQUENCE [LARGE SCALE GENOMIC DNA]</scope>
    <source>
        <strain evidence="2 3">NCTC12123</strain>
    </source>
</reference>
<evidence type="ECO:0000256" key="1">
    <source>
        <dbReference type="ARBA" id="ARBA00023186"/>
    </source>
</evidence>
<gene>
    <name evidence="2" type="primary">ureD_2</name>
    <name evidence="2" type="ORF">NCTC12123_03535</name>
</gene>
<dbReference type="Proteomes" id="UP000255163">
    <property type="component" value="Unassembled WGS sequence"/>
</dbReference>